<evidence type="ECO:0000313" key="2">
    <source>
        <dbReference type="Proteomes" id="UP000033815"/>
    </source>
</evidence>
<accession>A0A837IHY8</accession>
<organism evidence="1 2">
    <name type="scientific">Candidatus Nomurabacteria bacterium GW2011_GWB1_44_12</name>
    <dbReference type="NCBI Taxonomy" id="1618748"/>
    <lineage>
        <taxon>Bacteria</taxon>
        <taxon>Candidatus Nomuraibacteriota</taxon>
    </lineage>
</organism>
<gene>
    <name evidence="1" type="ORF">UW25_C0004G0122</name>
</gene>
<comment type="caution">
    <text evidence="1">The sequence shown here is derived from an EMBL/GenBank/DDBJ whole genome shotgun (WGS) entry which is preliminary data.</text>
</comment>
<proteinExistence type="predicted"/>
<protein>
    <submittedName>
        <fullName evidence="1">Uncharacterized protein</fullName>
    </submittedName>
</protein>
<dbReference type="EMBL" id="LCHP01000004">
    <property type="protein sequence ID" value="KKT36794.1"/>
    <property type="molecule type" value="Genomic_DNA"/>
</dbReference>
<sequence>MLLCTAARPGFEPRYSPPEGDVLPLDDLAITVPFSNVGSQYPKFDCFSRAFQVTTTRHGYEARAYRFFEAYYCYGERKLYARNKVGGDVWWLLFQHIHILRETPYPYKFYEWVAAENKLVRATVVATIFFCL</sequence>
<dbReference type="AlphaFoldDB" id="A0A837IHY8"/>
<name>A0A837IHY8_9BACT</name>
<dbReference type="Proteomes" id="UP000033815">
    <property type="component" value="Unassembled WGS sequence"/>
</dbReference>
<reference evidence="1 2" key="1">
    <citation type="journal article" date="2015" name="Nature">
        <title>rRNA introns, odd ribosomes, and small enigmatic genomes across a large radiation of phyla.</title>
        <authorList>
            <person name="Brown C.T."/>
            <person name="Hug L.A."/>
            <person name="Thomas B.C."/>
            <person name="Sharon I."/>
            <person name="Castelle C.J."/>
            <person name="Singh A."/>
            <person name="Wilkins M.J."/>
            <person name="Williams K.H."/>
            <person name="Banfield J.F."/>
        </authorList>
    </citation>
    <scope>NUCLEOTIDE SEQUENCE [LARGE SCALE GENOMIC DNA]</scope>
</reference>
<evidence type="ECO:0000313" key="1">
    <source>
        <dbReference type="EMBL" id="KKT36794.1"/>
    </source>
</evidence>